<sequence>MRNYDYPLQIVSNRIELTSWSERRVIAKAQRPWGGCLDGMNDDGLVASLTFGGSGRNGMRFAVILILRYVLETCRCVPEAILCRVPVAQPQNVMLLDRSGDHATLFLGPDREAAVTRFRTCTNHQEMVSMASGSALRKSVLDAALDEPAMTLPSLVARFFEAPLYSRHVGFTTAHTAVYRPKERRVDYLWPGRCWTQSFERFDEGTYSHSYGDLTQ</sequence>
<evidence type="ECO:0000313" key="2">
    <source>
        <dbReference type="EMBL" id="MBL6458836.1"/>
    </source>
</evidence>
<name>A0ABS1VAY3_9PROT</name>
<organism evidence="2 3">
    <name type="scientific">Belnapia mucosa</name>
    <dbReference type="NCBI Taxonomy" id="2804532"/>
    <lineage>
        <taxon>Bacteria</taxon>
        <taxon>Pseudomonadati</taxon>
        <taxon>Pseudomonadota</taxon>
        <taxon>Alphaproteobacteria</taxon>
        <taxon>Acetobacterales</taxon>
        <taxon>Roseomonadaceae</taxon>
        <taxon>Belnapia</taxon>
    </lineage>
</organism>
<feature type="domain" description="Peptidase C45 hydrolase" evidence="1">
    <location>
        <begin position="2"/>
        <end position="127"/>
    </location>
</feature>
<reference evidence="2 3" key="1">
    <citation type="submission" date="2021-01" db="EMBL/GenBank/DDBJ databases">
        <title>Belnapia mucosa sp. nov. and Belnapia arida sp. nov., isolated from the Tabernas Desert (Almeria, Spain).</title>
        <authorList>
            <person name="Molina-Menor E."/>
            <person name="Vidal-Verdu A."/>
            <person name="Calonge A."/>
            <person name="Satari L."/>
            <person name="Pereto Magraner J."/>
            <person name="Porcar Miralles M."/>
        </authorList>
    </citation>
    <scope>NUCLEOTIDE SEQUENCE [LARGE SCALE GENOMIC DNA]</scope>
    <source>
        <strain evidence="2 3">T6</strain>
    </source>
</reference>
<keyword evidence="3" id="KW-1185">Reference proteome</keyword>
<dbReference type="Gene3D" id="3.60.60.10">
    <property type="entry name" value="Penicillin V Acylase, Chain A"/>
    <property type="match status" value="1"/>
</dbReference>
<evidence type="ECO:0000259" key="1">
    <source>
        <dbReference type="Pfam" id="PF03417"/>
    </source>
</evidence>
<dbReference type="InterPro" id="IPR005079">
    <property type="entry name" value="Peptidase_C45_hydrolase"/>
</dbReference>
<dbReference type="EMBL" id="JAEUXJ010000020">
    <property type="protein sequence ID" value="MBL6458836.1"/>
    <property type="molecule type" value="Genomic_DNA"/>
</dbReference>
<evidence type="ECO:0000313" key="3">
    <source>
        <dbReference type="Proteomes" id="UP000606490"/>
    </source>
</evidence>
<gene>
    <name evidence="2" type="ORF">JMJ55_26240</name>
</gene>
<protein>
    <recommendedName>
        <fullName evidence="1">Peptidase C45 hydrolase domain-containing protein</fullName>
    </recommendedName>
</protein>
<dbReference type="Proteomes" id="UP000606490">
    <property type="component" value="Unassembled WGS sequence"/>
</dbReference>
<comment type="caution">
    <text evidence="2">The sequence shown here is derived from an EMBL/GenBank/DDBJ whole genome shotgun (WGS) entry which is preliminary data.</text>
</comment>
<accession>A0ABS1VAY3</accession>
<dbReference type="Pfam" id="PF03417">
    <property type="entry name" value="AAT"/>
    <property type="match status" value="1"/>
</dbReference>
<proteinExistence type="predicted"/>